<feature type="region of interest" description="Disordered" evidence="6">
    <location>
        <begin position="920"/>
        <end position="1210"/>
    </location>
</feature>
<dbReference type="Pfam" id="PF00076">
    <property type="entry name" value="RRM_1"/>
    <property type="match status" value="3"/>
</dbReference>
<dbReference type="PANTHER" id="PTHR32343:SF22">
    <property type="entry name" value="LD29830P"/>
    <property type="match status" value="1"/>
</dbReference>
<dbReference type="PROSITE" id="PS50102">
    <property type="entry name" value="RRM"/>
    <property type="match status" value="3"/>
</dbReference>
<keyword evidence="3 5" id="KW-0694">RNA-binding</keyword>
<dbReference type="PANTHER" id="PTHR32343">
    <property type="entry name" value="SERINE/ARGININE-RICH SPLICING FACTOR"/>
    <property type="match status" value="1"/>
</dbReference>
<dbReference type="InterPro" id="IPR011990">
    <property type="entry name" value="TPR-like_helical_dom_sf"/>
</dbReference>
<evidence type="ECO:0000259" key="7">
    <source>
        <dbReference type="PROSITE" id="PS50102"/>
    </source>
</evidence>
<dbReference type="CDD" id="cd12260">
    <property type="entry name" value="RRM2_SREK1"/>
    <property type="match status" value="1"/>
</dbReference>
<keyword evidence="4" id="KW-0539">Nucleus</keyword>
<dbReference type="AlphaFoldDB" id="A0A8J6HI99"/>
<evidence type="ECO:0000313" key="8">
    <source>
        <dbReference type="EMBL" id="KAH0815326.1"/>
    </source>
</evidence>
<evidence type="ECO:0000256" key="1">
    <source>
        <dbReference type="ARBA" id="ARBA00004123"/>
    </source>
</evidence>
<evidence type="ECO:0000256" key="5">
    <source>
        <dbReference type="PROSITE-ProRule" id="PRU00176"/>
    </source>
</evidence>
<reference evidence="8" key="1">
    <citation type="journal article" date="2020" name="J Insects Food Feed">
        <title>The yellow mealworm (Tenebrio molitor) genome: a resource for the emerging insects as food and feed industry.</title>
        <authorList>
            <person name="Eriksson T."/>
            <person name="Andere A."/>
            <person name="Kelstrup H."/>
            <person name="Emery V."/>
            <person name="Picard C."/>
        </authorList>
    </citation>
    <scope>NUCLEOTIDE SEQUENCE</scope>
    <source>
        <strain evidence="8">Stoneville</strain>
        <tissue evidence="8">Whole head</tissue>
    </source>
</reference>
<dbReference type="Pfam" id="PF23231">
    <property type="entry name" value="HAT_Syf1_CNRKL1_C"/>
    <property type="match status" value="1"/>
</dbReference>
<dbReference type="GO" id="GO:0003723">
    <property type="term" value="F:RNA binding"/>
    <property type="evidence" value="ECO:0007669"/>
    <property type="project" value="UniProtKB-UniRule"/>
</dbReference>
<organism evidence="8 9">
    <name type="scientific">Tenebrio molitor</name>
    <name type="common">Yellow mealworm beetle</name>
    <dbReference type="NCBI Taxonomy" id="7067"/>
    <lineage>
        <taxon>Eukaryota</taxon>
        <taxon>Metazoa</taxon>
        <taxon>Ecdysozoa</taxon>
        <taxon>Arthropoda</taxon>
        <taxon>Hexapoda</taxon>
        <taxon>Insecta</taxon>
        <taxon>Pterygota</taxon>
        <taxon>Neoptera</taxon>
        <taxon>Endopterygota</taxon>
        <taxon>Coleoptera</taxon>
        <taxon>Polyphaga</taxon>
        <taxon>Cucujiformia</taxon>
        <taxon>Tenebrionidae</taxon>
        <taxon>Tenebrio</taxon>
    </lineage>
</organism>
<dbReference type="Gene3D" id="1.25.40.10">
    <property type="entry name" value="Tetratricopeptide repeat domain"/>
    <property type="match status" value="2"/>
</dbReference>
<dbReference type="FunFam" id="3.30.70.330:FF:000084">
    <property type="entry name" value="Serine/arginine-rich splicing factor 11 isoform 1"/>
    <property type="match status" value="1"/>
</dbReference>
<dbReference type="InterPro" id="IPR035979">
    <property type="entry name" value="RBD_domain_sf"/>
</dbReference>
<dbReference type="GO" id="GO:0006396">
    <property type="term" value="P:RNA processing"/>
    <property type="evidence" value="ECO:0007669"/>
    <property type="project" value="InterPro"/>
</dbReference>
<keyword evidence="9" id="KW-1185">Reference proteome</keyword>
<comment type="caution">
    <text evidence="8">The sequence shown here is derived from an EMBL/GenBank/DDBJ whole genome shotgun (WGS) entry which is preliminary data.</text>
</comment>
<feature type="compositionally biased region" description="Basic residues" evidence="6">
    <location>
        <begin position="932"/>
        <end position="1020"/>
    </location>
</feature>
<feature type="compositionally biased region" description="Basic residues" evidence="6">
    <location>
        <begin position="1119"/>
        <end position="1166"/>
    </location>
</feature>
<sequence length="1210" mass="139332">MTFLNHFSLRSFISCASTLDTTRQILERGLQAAGLHAADGSLLWDTLRELEFAHLSVAEQGTEQWKEQVLKVVEVFRRQLSVPLLDMENTYKEWKEWLGQLPEDQNVKTEPVEWGYNKTIKVLETYRPFEDKLQVTTEETELLQIYKDYIKSLSDPSTILCVYERAVAQMCLNVTIWANYCAYALKLGEAADQVSSRALRNCPWSEDLWILRLRILEHLGREETEVMKCFEQGLSNLGTNQNIELWLSYLEYVNRTSDNKEKLYKSFDQALEQLRYNDEGSAKVTKWYARILAKNGDMPGARRLWKNILKNPKNKGVASIWLEYANLERQHGQPNQLRSLFERALSSCTDWPQYIAEEWLTFERECGTLTDVMKCTEKRNELVKIQPRQQETVVEEHQGKKRKLVSEDREVEVKKPKSEKKRPILKDPTRTVFVSNLHLGVNEKKLKKVFPNAVNIEVVTNRQGKSRCYGYVQFSIEEEVMTALARDRELLDGRPIFISNCKPDRTERKAGFKYSVQVEANKLFVKGLPVDKSEDEVEAIFKEYGATTVRLVRHKSGQSKGLAYVEFPDGSSAKKAIQKTDQMKIGEHTISVAISAPPPKKPALPTSTVPSRSARIKLQVPMIPRTLQVKGGTSNGESKSVVAKKMVVGNTKVVQVTNIAPQATKDQMQTLFGYLGKIEDIRLYPTIRDVSCPVQSRICYVKFVDSSTVGVAQHMTNTVFIDRALIVIPVINGDIPDEYYALEMTRNGTIVPGFNVNEPKLPPHVTNSFQGTGEDKVVITTDPHLIDNGLVPYPPLPAKYDSIKVEETRRTVQVVNFDPNIPADEIIQFFSSSGEVKYLRICECPNDGSTHVLIEFTEQPSVVNALKLNGEDFKGKPLEIIHATQPIIKPQAKSNEAAQKEIEEAMSRFKEAQNMINASIEPVIGMLTKDKRSSRRSRSRSRGRRRRSRSRSCSRGSRSRRRRSSSRPRRSRSRDRRKRSKSRSRKRSRSRSRRSGSGRSRSRRSRSKSATKRRSRHRSKERNSRARSRDKDSKTRDRSKDRKRDKETRKSKEKEPRKSKEKETSKTKEKSSRETKDKKTDKESSIEGSAAEKKKSRSRSRSRRRSRSKDRKGKDKEKRRSRSKGRRRTPSPRLSRKRSRSKSRDRRKDKKDRKEKKERSRSRSKVPRNYDEEEKGFDSEKEKSNAREADSTNEKESSEKSDNMDISNSP</sequence>
<feature type="compositionally biased region" description="Basic residues" evidence="6">
    <location>
        <begin position="1094"/>
        <end position="1111"/>
    </location>
</feature>
<dbReference type="SMART" id="SM00386">
    <property type="entry name" value="HAT"/>
    <property type="match status" value="5"/>
</dbReference>
<evidence type="ECO:0000313" key="9">
    <source>
        <dbReference type="Proteomes" id="UP000719412"/>
    </source>
</evidence>
<proteinExistence type="predicted"/>
<feature type="compositionally biased region" description="Basic and acidic residues" evidence="6">
    <location>
        <begin position="1176"/>
        <end position="1203"/>
    </location>
</feature>
<dbReference type="CDD" id="cd12259">
    <property type="entry name" value="RRM_SRSF11_SREK1"/>
    <property type="match status" value="1"/>
</dbReference>
<dbReference type="EMBL" id="JABDTM020023241">
    <property type="protein sequence ID" value="KAH0815326.1"/>
    <property type="molecule type" value="Genomic_DNA"/>
</dbReference>
<dbReference type="SUPFAM" id="SSF48452">
    <property type="entry name" value="TPR-like"/>
    <property type="match status" value="1"/>
</dbReference>
<evidence type="ECO:0000256" key="6">
    <source>
        <dbReference type="SAM" id="MobiDB-lite"/>
    </source>
</evidence>
<feature type="domain" description="RRM" evidence="7">
    <location>
        <begin position="810"/>
        <end position="885"/>
    </location>
</feature>
<dbReference type="SUPFAM" id="SSF54928">
    <property type="entry name" value="RNA-binding domain, RBD"/>
    <property type="match status" value="4"/>
</dbReference>
<reference evidence="8" key="2">
    <citation type="submission" date="2021-08" db="EMBL/GenBank/DDBJ databases">
        <authorList>
            <person name="Eriksson T."/>
        </authorList>
    </citation>
    <scope>NUCLEOTIDE SEQUENCE</scope>
    <source>
        <strain evidence="8">Stoneville</strain>
        <tissue evidence="8">Whole head</tissue>
    </source>
</reference>
<dbReference type="InterPro" id="IPR012677">
    <property type="entry name" value="Nucleotide-bd_a/b_plait_sf"/>
</dbReference>
<comment type="subcellular location">
    <subcellularLocation>
        <location evidence="1">Nucleus</location>
    </subcellularLocation>
</comment>
<evidence type="ECO:0000256" key="2">
    <source>
        <dbReference type="ARBA" id="ARBA00022737"/>
    </source>
</evidence>
<dbReference type="SMART" id="SM00360">
    <property type="entry name" value="RRM"/>
    <property type="match status" value="4"/>
</dbReference>
<feature type="domain" description="RRM" evidence="7">
    <location>
        <begin position="521"/>
        <end position="597"/>
    </location>
</feature>
<dbReference type="InterPro" id="IPR000504">
    <property type="entry name" value="RRM_dom"/>
</dbReference>
<feature type="compositionally biased region" description="Basic and acidic residues" evidence="6">
    <location>
        <begin position="1021"/>
        <end position="1093"/>
    </location>
</feature>
<dbReference type="InterPro" id="IPR034192">
    <property type="entry name" value="SREK1_RRM2"/>
</dbReference>
<keyword evidence="2" id="KW-0677">Repeat</keyword>
<dbReference type="InterPro" id="IPR055430">
    <property type="entry name" value="HAT_Syf1_CNRKL1_C"/>
</dbReference>
<evidence type="ECO:0000256" key="3">
    <source>
        <dbReference type="ARBA" id="ARBA00022884"/>
    </source>
</evidence>
<protein>
    <recommendedName>
        <fullName evidence="7">RRM domain-containing protein</fullName>
    </recommendedName>
</protein>
<name>A0A8J6HI99_TENMO</name>
<evidence type="ECO:0000256" key="4">
    <source>
        <dbReference type="ARBA" id="ARBA00023242"/>
    </source>
</evidence>
<dbReference type="GO" id="GO:0005654">
    <property type="term" value="C:nucleoplasm"/>
    <property type="evidence" value="ECO:0007669"/>
    <property type="project" value="TreeGrafter"/>
</dbReference>
<feature type="domain" description="RRM" evidence="7">
    <location>
        <begin position="430"/>
        <end position="503"/>
    </location>
</feature>
<dbReference type="InterPro" id="IPR003107">
    <property type="entry name" value="HAT"/>
</dbReference>
<accession>A0A8J6HI99</accession>
<feature type="region of interest" description="Disordered" evidence="6">
    <location>
        <begin position="395"/>
        <end position="421"/>
    </location>
</feature>
<dbReference type="Proteomes" id="UP000719412">
    <property type="component" value="Unassembled WGS sequence"/>
</dbReference>
<gene>
    <name evidence="8" type="ORF">GEV33_007463</name>
</gene>
<dbReference type="Gene3D" id="3.30.70.330">
    <property type="match status" value="4"/>
</dbReference>